<dbReference type="InterPro" id="IPR000219">
    <property type="entry name" value="DH_dom"/>
</dbReference>
<proteinExistence type="predicted"/>
<feature type="compositionally biased region" description="Polar residues" evidence="1">
    <location>
        <begin position="386"/>
        <end position="395"/>
    </location>
</feature>
<gene>
    <name evidence="3" type="ORF">O0I10_011339</name>
</gene>
<feature type="compositionally biased region" description="Low complexity" evidence="1">
    <location>
        <begin position="599"/>
        <end position="608"/>
    </location>
</feature>
<feature type="compositionally biased region" description="Pro residues" evidence="1">
    <location>
        <begin position="523"/>
        <end position="539"/>
    </location>
</feature>
<feature type="compositionally biased region" description="Low complexity" evidence="1">
    <location>
        <begin position="508"/>
        <end position="522"/>
    </location>
</feature>
<feature type="compositionally biased region" description="Pro residues" evidence="1">
    <location>
        <begin position="547"/>
        <end position="562"/>
    </location>
</feature>
<feature type="region of interest" description="Disordered" evidence="1">
    <location>
        <begin position="507"/>
        <end position="609"/>
    </location>
</feature>
<dbReference type="Gene3D" id="1.20.900.10">
    <property type="entry name" value="Dbl homology (DH) domain"/>
    <property type="match status" value="1"/>
</dbReference>
<feature type="compositionally biased region" description="Polar residues" evidence="1">
    <location>
        <begin position="443"/>
        <end position="453"/>
    </location>
</feature>
<feature type="compositionally biased region" description="Low complexity" evidence="1">
    <location>
        <begin position="403"/>
        <end position="419"/>
    </location>
</feature>
<dbReference type="EMBL" id="JARTCD010000087">
    <property type="protein sequence ID" value="KAJ8653039.1"/>
    <property type="molecule type" value="Genomic_DNA"/>
</dbReference>
<dbReference type="InterPro" id="IPR035899">
    <property type="entry name" value="DBL_dom_sf"/>
</dbReference>
<evidence type="ECO:0000259" key="2">
    <source>
        <dbReference type="PROSITE" id="PS50010"/>
    </source>
</evidence>
<feature type="region of interest" description="Disordered" evidence="1">
    <location>
        <begin position="386"/>
        <end position="477"/>
    </location>
</feature>
<dbReference type="GeneID" id="83218740"/>
<feature type="domain" description="DH" evidence="2">
    <location>
        <begin position="13"/>
        <end position="190"/>
    </location>
</feature>
<evidence type="ECO:0000313" key="3">
    <source>
        <dbReference type="EMBL" id="KAJ8653039.1"/>
    </source>
</evidence>
<sequence>MSLASSNGSTSPSNNNPLSDLIRTEKAYIDTLKIIDTELAPLLQNGAAAISDDLLDSVHDILVSNTRFYQRLTRIAANPDTIKELGDLLVQWVDDMHVPYTSFCETFAAESDICTKTDPPLERRLKELSIRTNREVTLSSLFSAPMEQLRYYKALYTRFLQSAQPGRSDHKLLTKTLQQIDTTLSAMPTVPTMPNHEEDQTTLAHDDGSPGLLSGIDCSGTMDLFTGMPKPYSITSTRKLGSMVLEDHFILLPEGTHLSAPTRVQATLTTETLILVDASAHKLLYAPIPVDDLTSNSRNLDRELVGEYVVQLTIQGQKHLLLRADTRETRNKWVGVRAQAPSSTTLTPRSMRSIVQGGGNQATPRIDTNARKSVIRKQDIFSFYQDQSGEISPLSSEEEDEPVTMTTTTTNNGEAAGVTHIRPKVPPLPISRKEDKHEVPTSADITTKSTQLLTPRPSPSSEDSGSSRGNSPVRPTTPRTIEISHAVAPVAAMQAITQTNDYLVPGAQQQQQQQVNHQQQHRPLPPHPPMKQPTWPTPAAPMNRAPSPGPPVAPSHQPPPPSHQQQQHLAPQQQQQLRSQRSMPELVVTPRHHPPPLPNHHQQQQPPQGKVLYSNGYCQVFRWKGQSWYGVDGQCLVQVRQVTTHRACLSIQMQHSGQLYLNAWVLPSTSINHASPTDISVTVHMAMGRETYLIHLQAPHDANALYQSLLQTHQLALAADFLSKQDDDDDKEPPQQEDAAAAVPQTERLVMQCKTKLFVQNEHAKWGSLGSGLVLRLSQQQPSKKMYIDIEDGKKKKLVSAMVQSRNVGQIGPKRITLLFITEKQAVVYMVQVKEEQTAAKLYQYLKTKNSDNGW</sequence>
<organism evidence="3 4">
    <name type="scientific">Lichtheimia ornata</name>
    <dbReference type="NCBI Taxonomy" id="688661"/>
    <lineage>
        <taxon>Eukaryota</taxon>
        <taxon>Fungi</taxon>
        <taxon>Fungi incertae sedis</taxon>
        <taxon>Mucoromycota</taxon>
        <taxon>Mucoromycotina</taxon>
        <taxon>Mucoromycetes</taxon>
        <taxon>Mucorales</taxon>
        <taxon>Lichtheimiaceae</taxon>
        <taxon>Lichtheimia</taxon>
    </lineage>
</organism>
<dbReference type="Proteomes" id="UP001234581">
    <property type="component" value="Unassembled WGS sequence"/>
</dbReference>
<feature type="compositionally biased region" description="Low complexity" evidence="1">
    <location>
        <begin position="459"/>
        <end position="472"/>
    </location>
</feature>
<dbReference type="RefSeq" id="XP_058337953.1">
    <property type="nucleotide sequence ID" value="XM_058491308.1"/>
</dbReference>
<accession>A0AAD7UUM5</accession>
<evidence type="ECO:0000313" key="4">
    <source>
        <dbReference type="Proteomes" id="UP001234581"/>
    </source>
</evidence>
<reference evidence="3 4" key="1">
    <citation type="submission" date="2023-03" db="EMBL/GenBank/DDBJ databases">
        <title>Genome sequence of Lichtheimia ornata CBS 291.66.</title>
        <authorList>
            <person name="Mohabir J.T."/>
            <person name="Shea T.P."/>
            <person name="Kurbessoian T."/>
            <person name="Berby B."/>
            <person name="Fontaine J."/>
            <person name="Livny J."/>
            <person name="Gnirke A."/>
            <person name="Stajich J.E."/>
            <person name="Cuomo C.A."/>
        </authorList>
    </citation>
    <scope>NUCLEOTIDE SEQUENCE [LARGE SCALE GENOMIC DNA]</scope>
    <source>
        <strain evidence="3">CBS 291.66</strain>
    </source>
</reference>
<name>A0AAD7UUM5_9FUNG</name>
<dbReference type="AlphaFoldDB" id="A0AAD7UUM5"/>
<feature type="compositionally biased region" description="Low complexity" evidence="1">
    <location>
        <begin position="563"/>
        <end position="576"/>
    </location>
</feature>
<dbReference type="SUPFAM" id="SSF48065">
    <property type="entry name" value="DBL homology domain (DH-domain)"/>
    <property type="match status" value="1"/>
</dbReference>
<keyword evidence="4" id="KW-1185">Reference proteome</keyword>
<protein>
    <recommendedName>
        <fullName evidence="2">DH domain-containing protein</fullName>
    </recommendedName>
</protein>
<dbReference type="GO" id="GO:0005085">
    <property type="term" value="F:guanyl-nucleotide exchange factor activity"/>
    <property type="evidence" value="ECO:0007669"/>
    <property type="project" value="InterPro"/>
</dbReference>
<comment type="caution">
    <text evidence="3">The sequence shown here is derived from an EMBL/GenBank/DDBJ whole genome shotgun (WGS) entry which is preliminary data.</text>
</comment>
<dbReference type="SMART" id="SM00325">
    <property type="entry name" value="RhoGEF"/>
    <property type="match status" value="1"/>
</dbReference>
<evidence type="ECO:0000256" key="1">
    <source>
        <dbReference type="SAM" id="MobiDB-lite"/>
    </source>
</evidence>
<dbReference type="Pfam" id="PF00621">
    <property type="entry name" value="RhoGEF"/>
    <property type="match status" value="1"/>
</dbReference>
<dbReference type="PROSITE" id="PS50010">
    <property type="entry name" value="DH_2"/>
    <property type="match status" value="1"/>
</dbReference>